<dbReference type="PROSITE" id="PS51257">
    <property type="entry name" value="PROKAR_LIPOPROTEIN"/>
    <property type="match status" value="1"/>
</dbReference>
<feature type="chain" id="PRO_5039561529" description="DUF6318 domain-containing protein" evidence="2">
    <location>
        <begin position="31"/>
        <end position="198"/>
    </location>
</feature>
<dbReference type="EMBL" id="VIVK01000001">
    <property type="protein sequence ID" value="TWD81524.1"/>
    <property type="molecule type" value="Genomic_DNA"/>
</dbReference>
<protein>
    <recommendedName>
        <fullName evidence="3">DUF6318 domain-containing protein</fullName>
    </recommendedName>
</protein>
<dbReference type="Proteomes" id="UP000318380">
    <property type="component" value="Unassembled WGS sequence"/>
</dbReference>
<feature type="region of interest" description="Disordered" evidence="1">
    <location>
        <begin position="24"/>
        <end position="65"/>
    </location>
</feature>
<keyword evidence="5" id="KW-1185">Reference proteome</keyword>
<name>A0A561BRL1_9ACTN</name>
<feature type="compositionally biased region" description="Low complexity" evidence="1">
    <location>
        <begin position="33"/>
        <end position="55"/>
    </location>
</feature>
<keyword evidence="2" id="KW-0732">Signal</keyword>
<reference evidence="4 5" key="1">
    <citation type="submission" date="2019-06" db="EMBL/GenBank/DDBJ databases">
        <title>Sequencing the genomes of 1000 actinobacteria strains.</title>
        <authorList>
            <person name="Klenk H.-P."/>
        </authorList>
    </citation>
    <scope>NUCLEOTIDE SEQUENCE [LARGE SCALE GENOMIC DNA]</scope>
    <source>
        <strain evidence="4 5">DSM 24683</strain>
    </source>
</reference>
<gene>
    <name evidence="4" type="ORF">FB561_2640</name>
</gene>
<feature type="signal peptide" evidence="2">
    <location>
        <begin position="1"/>
        <end position="30"/>
    </location>
</feature>
<dbReference type="OrthoDB" id="3830219at2"/>
<sequence length="198" mass="20434">MTNRNRLKLLMTASLAVAGLTACTSSSPEAGRPDTAAPSTAASSASASTPVTKSPGKPPERPAAAQGLSLAAAEAFVRYYSDLMNYSSDSGDVSAMLGASDAGCEACKAYADFVKKSNAANGLLTGDYYEHVTEVSELVRGANGRLGGSAVVTIGKYVSRDKPSASPFTTPATTYTREVALSAQGGSWVMYELRQEAQ</sequence>
<feature type="domain" description="DUF6318" evidence="3">
    <location>
        <begin position="59"/>
        <end position="190"/>
    </location>
</feature>
<evidence type="ECO:0000313" key="5">
    <source>
        <dbReference type="Proteomes" id="UP000318380"/>
    </source>
</evidence>
<proteinExistence type="predicted"/>
<evidence type="ECO:0000256" key="1">
    <source>
        <dbReference type="SAM" id="MobiDB-lite"/>
    </source>
</evidence>
<evidence type="ECO:0000256" key="2">
    <source>
        <dbReference type="SAM" id="SignalP"/>
    </source>
</evidence>
<accession>A0A561BRL1</accession>
<evidence type="ECO:0000313" key="4">
    <source>
        <dbReference type="EMBL" id="TWD81524.1"/>
    </source>
</evidence>
<dbReference type="Pfam" id="PF19843">
    <property type="entry name" value="DUF6318"/>
    <property type="match status" value="1"/>
</dbReference>
<comment type="caution">
    <text evidence="4">The sequence shown here is derived from an EMBL/GenBank/DDBJ whole genome shotgun (WGS) entry which is preliminary data.</text>
</comment>
<dbReference type="InterPro" id="IPR046281">
    <property type="entry name" value="DUF6318"/>
</dbReference>
<organism evidence="4 5">
    <name type="scientific">Kribbella amoyensis</name>
    <dbReference type="NCBI Taxonomy" id="996641"/>
    <lineage>
        <taxon>Bacteria</taxon>
        <taxon>Bacillati</taxon>
        <taxon>Actinomycetota</taxon>
        <taxon>Actinomycetes</taxon>
        <taxon>Propionibacteriales</taxon>
        <taxon>Kribbellaceae</taxon>
        <taxon>Kribbella</taxon>
    </lineage>
</organism>
<dbReference type="RefSeq" id="WP_145806425.1">
    <property type="nucleotide sequence ID" value="NZ_VIVK01000001.1"/>
</dbReference>
<evidence type="ECO:0000259" key="3">
    <source>
        <dbReference type="Pfam" id="PF19843"/>
    </source>
</evidence>
<dbReference type="AlphaFoldDB" id="A0A561BRL1"/>